<dbReference type="OrthoDB" id="9808398at2"/>
<sequence length="312" mass="35919">MKNFTKKLLFFTTLSIVTMEGYNKYISYKSKEDLKDSSVNGDYYDYKYGNIYYKKRGHGSPLLLIHDLNPMASSKEWDKLSVLLEKNHTVYTIDLLGCGLSDKPNLTYTTYFYVQLINSFIKNVIKEETTVVASHLSNTVVTMANQMEPDLFTKLFLINPISPDCTRGDINFIEKLKKKLINTPILGTFIYNITFSKKNILNVFKEGYFYDFTKIDQSLLNTYHANSHIDNSAGKYLYSSMISNYLDVNLNNAYENIQTETTIISSRNNFASNEEFNTIANKNDQIDVITISNCKLMPHLENPIKISKLINK</sequence>
<evidence type="ECO:0000313" key="2">
    <source>
        <dbReference type="Proteomes" id="UP000183918"/>
    </source>
</evidence>
<accession>A0A1H3M6G2</accession>
<dbReference type="SUPFAM" id="SSF53474">
    <property type="entry name" value="alpha/beta-Hydrolases"/>
    <property type="match status" value="1"/>
</dbReference>
<keyword evidence="2" id="KW-1185">Reference proteome</keyword>
<reference evidence="1 2" key="1">
    <citation type="submission" date="2016-10" db="EMBL/GenBank/DDBJ databases">
        <authorList>
            <person name="de Groot N.N."/>
        </authorList>
    </citation>
    <scope>NUCLEOTIDE SEQUENCE [LARGE SCALE GENOMIC DNA]</scope>
    <source>
        <strain evidence="1 2">DSM 14045</strain>
    </source>
</reference>
<dbReference type="InterPro" id="IPR029058">
    <property type="entry name" value="AB_hydrolase_fold"/>
</dbReference>
<proteinExistence type="predicted"/>
<dbReference type="EMBL" id="FNPG01000031">
    <property type="protein sequence ID" value="SDY72173.1"/>
    <property type="molecule type" value="Genomic_DNA"/>
</dbReference>
<dbReference type="PANTHER" id="PTHR46438">
    <property type="entry name" value="ALPHA/BETA-HYDROLASES SUPERFAMILY PROTEIN"/>
    <property type="match status" value="1"/>
</dbReference>
<dbReference type="AlphaFoldDB" id="A0A1H3M6G2"/>
<evidence type="ECO:0000313" key="1">
    <source>
        <dbReference type="EMBL" id="SDY72173.1"/>
    </source>
</evidence>
<gene>
    <name evidence="1" type="ORF">SAMN02910414_02225</name>
</gene>
<protein>
    <submittedName>
        <fullName evidence="1">Pimeloyl-ACP methyl ester carboxylesterase</fullName>
    </submittedName>
</protein>
<dbReference type="RefSeq" id="WP_074718945.1">
    <property type="nucleotide sequence ID" value="NZ_FNPG01000031.1"/>
</dbReference>
<organism evidence="1 2">
    <name type="scientific">Lachnobacterium bovis DSM 14045</name>
    <dbReference type="NCBI Taxonomy" id="1122142"/>
    <lineage>
        <taxon>Bacteria</taxon>
        <taxon>Bacillati</taxon>
        <taxon>Bacillota</taxon>
        <taxon>Clostridia</taxon>
        <taxon>Lachnospirales</taxon>
        <taxon>Lachnospiraceae</taxon>
        <taxon>Lachnobacterium</taxon>
    </lineage>
</organism>
<dbReference type="STRING" id="1122142.SAMN02910414_02225"/>
<dbReference type="Proteomes" id="UP000183918">
    <property type="component" value="Unassembled WGS sequence"/>
</dbReference>
<name>A0A1H3M6G2_9FIRM</name>
<dbReference type="PANTHER" id="PTHR46438:SF2">
    <property type="entry name" value="ALPHA_BETA-HYDROLASES SUPERFAMILY PROTEIN"/>
    <property type="match status" value="1"/>
</dbReference>
<dbReference type="Gene3D" id="3.40.50.1820">
    <property type="entry name" value="alpha/beta hydrolase"/>
    <property type="match status" value="1"/>
</dbReference>